<dbReference type="Proteomes" id="UP000199550">
    <property type="component" value="Unassembled WGS sequence"/>
</dbReference>
<dbReference type="SUPFAM" id="SSF50939">
    <property type="entry name" value="Sialidases"/>
    <property type="match status" value="1"/>
</dbReference>
<dbReference type="RefSeq" id="WP_175499431.1">
    <property type="nucleotide sequence ID" value="NZ_FOTF01000029.1"/>
</dbReference>
<evidence type="ECO:0000313" key="2">
    <source>
        <dbReference type="Proteomes" id="UP000199550"/>
    </source>
</evidence>
<keyword evidence="2" id="KW-1185">Reference proteome</keyword>
<evidence type="ECO:0000313" key="1">
    <source>
        <dbReference type="EMBL" id="SFL57230.1"/>
    </source>
</evidence>
<accession>A0A1I4ISE6</accession>
<evidence type="ECO:0008006" key="3">
    <source>
        <dbReference type="Google" id="ProtNLM"/>
    </source>
</evidence>
<dbReference type="CDD" id="cd15482">
    <property type="entry name" value="Sialidase_non-viral"/>
    <property type="match status" value="1"/>
</dbReference>
<dbReference type="InterPro" id="IPR036278">
    <property type="entry name" value="Sialidase_sf"/>
</dbReference>
<dbReference type="EMBL" id="FOTF01000029">
    <property type="protein sequence ID" value="SFL57230.1"/>
    <property type="molecule type" value="Genomic_DNA"/>
</dbReference>
<dbReference type="AlphaFoldDB" id="A0A1I4ISE6"/>
<sequence>MTRRSLVSLVAGITLGLIGSPVVAQVFSTLAEIDVPSTGVVEEPSLVTLADGRVMMSWTELSGDTYAAVETAIYDGATWSDPVTVAEGNDLFISYADFSSAVGLPDGRIAVSWLRMNGDSYYDYDVNIAISDDDGKTWGSPIVPHRDGLVTQHGFVTLLPDAKEGLLAMWLDGRAYETGDTFGSDGADAGAMQLRATTVNADRTLSEDLLLDDMTCTCCQTSAAVTADGTVLLAYRDRTVDEVRDISVVRRVDGTWTAPKPISGDGWEIDGCPVNGPAISTSGDYASLVWFTGAGGVPSVKMAFSDDQGASFGPARKIDLGGPAGRVDLLQLNDGSALVSWVEWTAAGEVLLTCRATATDGCGDPIAIAVNRTGNAMGFPRMTVAGEDVYIAWTEPSTDAAGRLDGGTAIHVARGQVNLAE</sequence>
<gene>
    <name evidence="1" type="ORF">SAMN04488004_1299</name>
</gene>
<reference evidence="1 2" key="1">
    <citation type="submission" date="2016-10" db="EMBL/GenBank/DDBJ databases">
        <authorList>
            <person name="de Groot N.N."/>
        </authorList>
    </citation>
    <scope>NUCLEOTIDE SEQUENCE [LARGE SCALE GENOMIC DNA]</scope>
    <source>
        <strain evidence="1 2">DSM 16199</strain>
    </source>
</reference>
<organism evidence="1 2">
    <name type="scientific">Loktanella salsilacus</name>
    <dbReference type="NCBI Taxonomy" id="195913"/>
    <lineage>
        <taxon>Bacteria</taxon>
        <taxon>Pseudomonadati</taxon>
        <taxon>Pseudomonadota</taxon>
        <taxon>Alphaproteobacteria</taxon>
        <taxon>Rhodobacterales</taxon>
        <taxon>Roseobacteraceae</taxon>
        <taxon>Loktanella</taxon>
    </lineage>
</organism>
<proteinExistence type="predicted"/>
<dbReference type="Gene3D" id="2.120.10.10">
    <property type="match status" value="2"/>
</dbReference>
<protein>
    <recommendedName>
        <fullName evidence="3">BNR repeat-like domain-containing protein</fullName>
    </recommendedName>
</protein>
<name>A0A1I4ISE6_9RHOB</name>
<dbReference type="STRING" id="195913.SAMN04488004_1299"/>